<dbReference type="EMBL" id="CM047907">
    <property type="protein sequence ID" value="KAJ0083529.1"/>
    <property type="molecule type" value="Genomic_DNA"/>
</dbReference>
<sequence length="284" mass="31910">MDLRSSPVPSKTQPVNPKSTRKSIVDVPKTKTREPNISRQKRVFGAAKNTNIPKKEIPNNHLNKPSIRVPQKQPKPIASTKNVATTAKTDEISRKTSPKKGQPKLKKRGFCVQNQQNILQQENVKSVVSPRTPVASPSLIKSNKTESTPYRTAEKCSKCRFDRLETASYWLGQIKLAELVGKHFVSAAFFSLAFESRAETCLGNVSCQPVTNLGIELKRYLARHRFLSTQREWRDVSLMYKLQKEEDKGRISGIEEDGQSNINFGCCDQCQSARSILSPPETNL</sequence>
<gene>
    <name evidence="1" type="ORF">Patl1_30733</name>
</gene>
<evidence type="ECO:0000313" key="2">
    <source>
        <dbReference type="Proteomes" id="UP001164250"/>
    </source>
</evidence>
<dbReference type="Proteomes" id="UP001164250">
    <property type="component" value="Chromosome 11"/>
</dbReference>
<organism evidence="1 2">
    <name type="scientific">Pistacia atlantica</name>
    <dbReference type="NCBI Taxonomy" id="434234"/>
    <lineage>
        <taxon>Eukaryota</taxon>
        <taxon>Viridiplantae</taxon>
        <taxon>Streptophyta</taxon>
        <taxon>Embryophyta</taxon>
        <taxon>Tracheophyta</taxon>
        <taxon>Spermatophyta</taxon>
        <taxon>Magnoliopsida</taxon>
        <taxon>eudicotyledons</taxon>
        <taxon>Gunneridae</taxon>
        <taxon>Pentapetalae</taxon>
        <taxon>rosids</taxon>
        <taxon>malvids</taxon>
        <taxon>Sapindales</taxon>
        <taxon>Anacardiaceae</taxon>
        <taxon>Pistacia</taxon>
    </lineage>
</organism>
<comment type="caution">
    <text evidence="1">The sequence shown here is derived from an EMBL/GenBank/DDBJ whole genome shotgun (WGS) entry which is preliminary data.</text>
</comment>
<keyword evidence="2" id="KW-1185">Reference proteome</keyword>
<accession>A0ACC1A887</accession>
<reference evidence="2" key="1">
    <citation type="journal article" date="2023" name="G3 (Bethesda)">
        <title>Genome assembly and association tests identify interacting loci associated with vigor, precocity, and sex in interspecific pistachio rootstocks.</title>
        <authorList>
            <person name="Palmer W."/>
            <person name="Jacygrad E."/>
            <person name="Sagayaradj S."/>
            <person name="Cavanaugh K."/>
            <person name="Han R."/>
            <person name="Bertier L."/>
            <person name="Beede B."/>
            <person name="Kafkas S."/>
            <person name="Golino D."/>
            <person name="Preece J."/>
            <person name="Michelmore R."/>
        </authorList>
    </citation>
    <scope>NUCLEOTIDE SEQUENCE [LARGE SCALE GENOMIC DNA]</scope>
</reference>
<proteinExistence type="predicted"/>
<protein>
    <submittedName>
        <fullName evidence="1">Uncharacterized protein</fullName>
    </submittedName>
</protein>
<name>A0ACC1A887_9ROSI</name>
<evidence type="ECO:0000313" key="1">
    <source>
        <dbReference type="EMBL" id="KAJ0083529.1"/>
    </source>
</evidence>